<dbReference type="Proteomes" id="UP000318102">
    <property type="component" value="Unassembled WGS sequence"/>
</dbReference>
<dbReference type="InterPro" id="IPR001296">
    <property type="entry name" value="Glyco_trans_1"/>
</dbReference>
<dbReference type="Gene3D" id="3.40.50.2000">
    <property type="entry name" value="Glycogen Phosphorylase B"/>
    <property type="match status" value="2"/>
</dbReference>
<dbReference type="PANTHER" id="PTHR45947">
    <property type="entry name" value="SULFOQUINOVOSYL TRANSFERASE SQD2"/>
    <property type="match status" value="1"/>
</dbReference>
<keyword evidence="5" id="KW-1185">Reference proteome</keyword>
<name>A0A559IVY9_9BACL</name>
<dbReference type="EMBL" id="VNJK01000001">
    <property type="protein sequence ID" value="TVX91799.1"/>
    <property type="molecule type" value="Genomic_DNA"/>
</dbReference>
<evidence type="ECO:0000259" key="2">
    <source>
        <dbReference type="Pfam" id="PF00534"/>
    </source>
</evidence>
<feature type="domain" description="Glycosyltransferase subfamily 4-like N-terminal" evidence="3">
    <location>
        <begin position="62"/>
        <end position="209"/>
    </location>
</feature>
<feature type="domain" description="Glycosyl transferase family 1" evidence="2">
    <location>
        <begin position="230"/>
        <end position="394"/>
    </location>
</feature>
<dbReference type="PANTHER" id="PTHR45947:SF3">
    <property type="entry name" value="SULFOQUINOVOSYL TRANSFERASE SQD2"/>
    <property type="match status" value="1"/>
</dbReference>
<dbReference type="RefSeq" id="WP_144986651.1">
    <property type="nucleotide sequence ID" value="NZ_VNJK01000001.1"/>
</dbReference>
<gene>
    <name evidence="4" type="ORF">FPZ44_01225</name>
</gene>
<dbReference type="Pfam" id="PF00534">
    <property type="entry name" value="Glycos_transf_1"/>
    <property type="match status" value="1"/>
</dbReference>
<dbReference type="GO" id="GO:0016757">
    <property type="term" value="F:glycosyltransferase activity"/>
    <property type="evidence" value="ECO:0007669"/>
    <property type="project" value="InterPro"/>
</dbReference>
<feature type="compositionally biased region" description="Polar residues" evidence="1">
    <location>
        <begin position="18"/>
        <end position="37"/>
    </location>
</feature>
<dbReference type="AlphaFoldDB" id="A0A559IVY9"/>
<dbReference type="CDD" id="cd03808">
    <property type="entry name" value="GT4_CapM-like"/>
    <property type="match status" value="1"/>
</dbReference>
<dbReference type="InterPro" id="IPR028098">
    <property type="entry name" value="Glyco_trans_4-like_N"/>
</dbReference>
<evidence type="ECO:0000256" key="1">
    <source>
        <dbReference type="SAM" id="MobiDB-lite"/>
    </source>
</evidence>
<protein>
    <submittedName>
        <fullName evidence="4">Glycosyltransferase family 4 protein</fullName>
    </submittedName>
</protein>
<dbReference type="OrthoDB" id="9806653at2"/>
<feature type="compositionally biased region" description="Basic and acidic residues" evidence="1">
    <location>
        <begin position="1"/>
        <end position="17"/>
    </location>
</feature>
<evidence type="ECO:0000313" key="4">
    <source>
        <dbReference type="EMBL" id="TVX91799.1"/>
    </source>
</evidence>
<organism evidence="4 5">
    <name type="scientific">Paenibacillus agilis</name>
    <dbReference type="NCBI Taxonomy" id="3020863"/>
    <lineage>
        <taxon>Bacteria</taxon>
        <taxon>Bacillati</taxon>
        <taxon>Bacillota</taxon>
        <taxon>Bacilli</taxon>
        <taxon>Bacillales</taxon>
        <taxon>Paenibacillaceae</taxon>
        <taxon>Paenibacillus</taxon>
    </lineage>
</organism>
<feature type="region of interest" description="Disordered" evidence="1">
    <location>
        <begin position="1"/>
        <end position="37"/>
    </location>
</feature>
<proteinExistence type="predicted"/>
<feature type="region of interest" description="Disordered" evidence="1">
    <location>
        <begin position="424"/>
        <end position="448"/>
    </location>
</feature>
<reference evidence="4 5" key="1">
    <citation type="submission" date="2019-07" db="EMBL/GenBank/DDBJ databases">
        <authorList>
            <person name="Kim J."/>
        </authorList>
    </citation>
    <scope>NUCLEOTIDE SEQUENCE [LARGE SCALE GENOMIC DNA]</scope>
    <source>
        <strain evidence="4 5">N4</strain>
    </source>
</reference>
<accession>A0A559IVY9</accession>
<dbReference type="InterPro" id="IPR050194">
    <property type="entry name" value="Glycosyltransferase_grp1"/>
</dbReference>
<sequence length="448" mass="49505">MSRLEKRDSAVATEEKPSSTALQHSDNSITPKASEVSKTSKANHRILFAVTAESGVSFLERQLSYLQEQGYEVFVMSDGAPSSQTLEGATHVKLTIEREISLSKDIVSLWNAIQFIRRIKPDIVNAGTPKAGLLVSIAAWLCRVPVRIYTCHGLRFETLKGWKRTLMVTTERLSAACAHKVIAVSPSLKDVLHRDRICALEKVEVLHNGSCKGVKAEPFILTDERQKQSEALRQSLGIAQDTPVIGFIGRLTKDKGVDILVEAFHLVKKVIPHAVLLLVGEKEQGDPISANTVETIENDDSIIHVGFQRELGVFYAAIDCLVLPSYREGFANVLIEAAVAGKPTIATRATGMMDSVIDGITGLLIEPGDTHELAERMIWLIKHPEECVRLGVNGHIRALRDFDPEDVVEAHAYFYHSLHKQRVSRGKGTAHHNEQASYTNSSREEGFH</sequence>
<evidence type="ECO:0000313" key="5">
    <source>
        <dbReference type="Proteomes" id="UP000318102"/>
    </source>
</evidence>
<dbReference type="Pfam" id="PF13439">
    <property type="entry name" value="Glyco_transf_4"/>
    <property type="match status" value="1"/>
</dbReference>
<dbReference type="SUPFAM" id="SSF53756">
    <property type="entry name" value="UDP-Glycosyltransferase/glycogen phosphorylase"/>
    <property type="match status" value="1"/>
</dbReference>
<comment type="caution">
    <text evidence="4">The sequence shown here is derived from an EMBL/GenBank/DDBJ whole genome shotgun (WGS) entry which is preliminary data.</text>
</comment>
<evidence type="ECO:0000259" key="3">
    <source>
        <dbReference type="Pfam" id="PF13439"/>
    </source>
</evidence>